<evidence type="ECO:0000313" key="2">
    <source>
        <dbReference type="Proteomes" id="UP001163603"/>
    </source>
</evidence>
<reference evidence="2" key="1">
    <citation type="journal article" date="2023" name="G3 (Bethesda)">
        <title>Genome assembly and association tests identify interacting loci associated with vigor, precocity, and sex in interspecific pistachio rootstocks.</title>
        <authorList>
            <person name="Palmer W."/>
            <person name="Jacygrad E."/>
            <person name="Sagayaradj S."/>
            <person name="Cavanaugh K."/>
            <person name="Han R."/>
            <person name="Bertier L."/>
            <person name="Beede B."/>
            <person name="Kafkas S."/>
            <person name="Golino D."/>
            <person name="Preece J."/>
            <person name="Michelmore R."/>
        </authorList>
    </citation>
    <scope>NUCLEOTIDE SEQUENCE [LARGE SCALE GENOMIC DNA]</scope>
</reference>
<accession>A0ACC0Z4L5</accession>
<keyword evidence="2" id="KW-1185">Reference proteome</keyword>
<organism evidence="1 2">
    <name type="scientific">Pistacia integerrima</name>
    <dbReference type="NCBI Taxonomy" id="434235"/>
    <lineage>
        <taxon>Eukaryota</taxon>
        <taxon>Viridiplantae</taxon>
        <taxon>Streptophyta</taxon>
        <taxon>Embryophyta</taxon>
        <taxon>Tracheophyta</taxon>
        <taxon>Spermatophyta</taxon>
        <taxon>Magnoliopsida</taxon>
        <taxon>eudicotyledons</taxon>
        <taxon>Gunneridae</taxon>
        <taxon>Pentapetalae</taxon>
        <taxon>rosids</taxon>
        <taxon>malvids</taxon>
        <taxon>Sapindales</taxon>
        <taxon>Anacardiaceae</taxon>
        <taxon>Pistacia</taxon>
    </lineage>
</organism>
<protein>
    <submittedName>
        <fullName evidence="1">Uncharacterized protein</fullName>
    </submittedName>
</protein>
<sequence>MAKTQVFLKWVVAILVIALVGGARAVPVCNIDTKQLDPCKPAVTGKSPPRPSKECCKVVSKADLPCLCSYKNVLPAVGINPKHALALLKKCGLKTPPQCILH</sequence>
<comment type="caution">
    <text evidence="1">The sequence shown here is derived from an EMBL/GenBank/DDBJ whole genome shotgun (WGS) entry which is preliminary data.</text>
</comment>
<dbReference type="EMBL" id="CM047738">
    <property type="protein sequence ID" value="KAJ0045206.1"/>
    <property type="molecule type" value="Genomic_DNA"/>
</dbReference>
<dbReference type="Proteomes" id="UP001163603">
    <property type="component" value="Chromosome 3"/>
</dbReference>
<evidence type="ECO:0000313" key="1">
    <source>
        <dbReference type="EMBL" id="KAJ0045206.1"/>
    </source>
</evidence>
<name>A0ACC0Z4L5_9ROSI</name>
<proteinExistence type="predicted"/>
<gene>
    <name evidence="1" type="ORF">Pint_04007</name>
</gene>